<evidence type="ECO:0000259" key="7">
    <source>
        <dbReference type="PROSITE" id="PS51382"/>
    </source>
</evidence>
<reference evidence="8" key="2">
    <citation type="submission" date="2011-03" db="EMBL/GenBank/DDBJ databases">
        <authorList>
            <person name="Aslett M."/>
        </authorList>
    </citation>
    <scope>NUCLEOTIDE SEQUENCE</scope>
    <source>
        <strain evidence="8">Liverpool</strain>
    </source>
</reference>
<proteinExistence type="predicted"/>
<evidence type="ECO:0000256" key="3">
    <source>
        <dbReference type="ARBA" id="ARBA00022692"/>
    </source>
</evidence>
<evidence type="ECO:0000256" key="6">
    <source>
        <dbReference type="SAM" id="MobiDB-lite"/>
    </source>
</evidence>
<evidence type="ECO:0000256" key="1">
    <source>
        <dbReference type="ARBA" id="ARBA00004128"/>
    </source>
</evidence>
<keyword evidence="3" id="KW-0812">Transmembrane</keyword>
<dbReference type="Pfam" id="PF03105">
    <property type="entry name" value="SPX"/>
    <property type="match status" value="1"/>
</dbReference>
<keyword evidence="2" id="KW-0926">Vacuole</keyword>
<name>F0JAX3_NEOCL</name>
<organism>
    <name type="scientific">Neospora caninum (strain Liverpool)</name>
    <dbReference type="NCBI Taxonomy" id="572307"/>
    <lineage>
        <taxon>Eukaryota</taxon>
        <taxon>Sar</taxon>
        <taxon>Alveolata</taxon>
        <taxon>Apicomplexa</taxon>
        <taxon>Conoidasida</taxon>
        <taxon>Coccidia</taxon>
        <taxon>Eucoccidiorida</taxon>
        <taxon>Eimeriorina</taxon>
        <taxon>Sarcocystidae</taxon>
        <taxon>Neospora</taxon>
    </lineage>
</organism>
<dbReference type="GO" id="GO:0005774">
    <property type="term" value="C:vacuolar membrane"/>
    <property type="evidence" value="ECO:0007669"/>
    <property type="project" value="UniProtKB-SubCell"/>
</dbReference>
<dbReference type="InterPro" id="IPR051572">
    <property type="entry name" value="VTC_Complex_Subunit"/>
</dbReference>
<feature type="compositionally biased region" description="Acidic residues" evidence="6">
    <location>
        <begin position="183"/>
        <end position="192"/>
    </location>
</feature>
<reference evidence="8" key="1">
    <citation type="submission" date="2011-03" db="EMBL/GenBank/DDBJ databases">
        <title>Comparative genomics and transcriptomics of Neospora caninum and Toxoplasma gondii.</title>
        <authorList>
            <person name="Reid A.J."/>
            <person name="Sohal A."/>
            <person name="Harris D."/>
            <person name="Quail M."/>
            <person name="Sanders M."/>
            <person name="Berriman M."/>
            <person name="Wastling J.M."/>
            <person name="Pain A."/>
        </authorList>
    </citation>
    <scope>NUCLEOTIDE SEQUENCE</scope>
    <source>
        <strain evidence="8">Liverpool</strain>
    </source>
</reference>
<gene>
    <name evidence="9" type="ORF">BN1204_069005</name>
    <name evidence="8" type="ORF">NCLIV_069005</name>
</gene>
<dbReference type="CDD" id="cd14447">
    <property type="entry name" value="SPX"/>
    <property type="match status" value="1"/>
</dbReference>
<evidence type="ECO:0000313" key="9">
    <source>
        <dbReference type="EMBL" id="CEL71239.1"/>
    </source>
</evidence>
<dbReference type="EMBL" id="LN714488">
    <property type="protein sequence ID" value="CEL71239.1"/>
    <property type="molecule type" value="Genomic_DNA"/>
</dbReference>
<evidence type="ECO:0000256" key="4">
    <source>
        <dbReference type="ARBA" id="ARBA00022989"/>
    </source>
</evidence>
<comment type="subcellular location">
    <subcellularLocation>
        <location evidence="1">Vacuole membrane</location>
        <topology evidence="1">Multi-pass membrane protein</topology>
    </subcellularLocation>
</comment>
<dbReference type="AlphaFoldDB" id="F0JAX3"/>
<feature type="domain" description="SPX" evidence="7">
    <location>
        <begin position="1"/>
        <end position="268"/>
    </location>
</feature>
<feature type="region of interest" description="Disordered" evidence="6">
    <location>
        <begin position="47"/>
        <end position="95"/>
    </location>
</feature>
<reference evidence="9" key="3">
    <citation type="journal article" date="2015" name="PLoS ONE">
        <title>Comprehensive Evaluation of Toxoplasma gondii VEG and Neospora caninum LIV Genomes with Tachyzoite Stage Transcriptome and Proteome Defines Novel Transcript Features.</title>
        <authorList>
            <person name="Ramaprasad A."/>
            <person name="Mourier T."/>
            <person name="Naeem R."/>
            <person name="Malas T.B."/>
            <person name="Moussa E."/>
            <person name="Panigrahi A."/>
            <person name="Vermont S.J."/>
            <person name="Otto T.D."/>
            <person name="Wastling J."/>
            <person name="Pain A."/>
        </authorList>
    </citation>
    <scope>NUCLEOTIDE SEQUENCE</scope>
    <source>
        <strain evidence="9">Liverpool</strain>
    </source>
</reference>
<evidence type="ECO:0000256" key="5">
    <source>
        <dbReference type="ARBA" id="ARBA00023136"/>
    </source>
</evidence>
<accession>F0JAX3</accession>
<dbReference type="PROSITE" id="PS51382">
    <property type="entry name" value="SPX"/>
    <property type="match status" value="1"/>
</dbReference>
<dbReference type="VEuPathDB" id="ToxoDB:NCLIV_069005"/>
<feature type="compositionally biased region" description="Basic and acidic residues" evidence="6">
    <location>
        <begin position="213"/>
        <end position="222"/>
    </location>
</feature>
<dbReference type="GO" id="GO:0006799">
    <property type="term" value="P:polyphosphate biosynthetic process"/>
    <property type="evidence" value="ECO:0007669"/>
    <property type="project" value="UniProtKB-ARBA"/>
</dbReference>
<dbReference type="EMBL" id="CADU01000280">
    <property type="protein sequence ID" value="CCA30026.1"/>
    <property type="molecule type" value="Genomic_DNA"/>
</dbReference>
<evidence type="ECO:0000256" key="2">
    <source>
        <dbReference type="ARBA" id="ARBA00022554"/>
    </source>
</evidence>
<sequence>MKFGAKLRAYALPEWRAAYIDYGALKTLIKQLQREIECAEAQAGRVREKWRKRNEKREKERHRGDDEYRSITDSRDDGSGIPSLLTVADTPPLGTEDDARIAEEAREAESVRRVREAATLTFDARMESEVEKVVSHFNEELMFLVDRLLAVEAELKTIEAKEGRRATCKDEDSRDGDSRDGDNGDGDNGDGDCGDRDEGGVSEEEGGPLAETESEKTGRRVSFETNDEDGAAAEKEAGFAKLNTICVYKILKKRDKKLKTKLMHGAFARLSRSSGEKDEGRGALTFHQLQMSVHKDMLARRGISPWAAWPFSSSTFSSSLSRLPPILATTNRPSSHFSWTSTPNARSIRQRSLESRRSSNSSFSSRLPRCHALSRVHARLACASRQMPTFLCSGKGPRFLSKRRVLSLLSRLQVLGVHACSHPLAAGASCRSSPHVSVHLSATHSRHLQAGFSGRVGFAQPAENP</sequence>
<dbReference type="PANTHER" id="PTHR46140">
    <property type="entry name" value="VACUOLAR TRANSPORTER CHAPERONE 1-RELATED"/>
    <property type="match status" value="1"/>
</dbReference>
<feature type="compositionally biased region" description="Basic and acidic residues" evidence="6">
    <location>
        <begin position="55"/>
        <end position="78"/>
    </location>
</feature>
<feature type="compositionally biased region" description="Basic and acidic residues" evidence="6">
    <location>
        <begin position="161"/>
        <end position="182"/>
    </location>
</feature>
<keyword evidence="4" id="KW-1133">Transmembrane helix</keyword>
<feature type="region of interest" description="Disordered" evidence="6">
    <location>
        <begin position="161"/>
        <end position="226"/>
    </location>
</feature>
<dbReference type="InterPro" id="IPR004331">
    <property type="entry name" value="SPX_dom"/>
</dbReference>
<keyword evidence="5" id="KW-0472">Membrane</keyword>
<dbReference type="PANTHER" id="PTHR46140:SF1">
    <property type="entry name" value="VACUOLAR TRANSPORTER CHAPERONE COMPLEX SUBUNIT 4-RELATED"/>
    <property type="match status" value="1"/>
</dbReference>
<protein>
    <submittedName>
        <fullName evidence="8">Uncharacterized protein NCLIV_069005</fullName>
    </submittedName>
</protein>
<evidence type="ECO:0000313" key="8">
    <source>
        <dbReference type="EMBL" id="CCA30026.1"/>
    </source>
</evidence>